<feature type="non-terminal residue" evidence="1">
    <location>
        <position position="1"/>
    </location>
</feature>
<dbReference type="AlphaFoldDB" id="X1DFQ4"/>
<reference evidence="1" key="1">
    <citation type="journal article" date="2014" name="Front. Microbiol.">
        <title>High frequency of phylogenetically diverse reductive dehalogenase-homologous genes in deep subseafloor sedimentary metagenomes.</title>
        <authorList>
            <person name="Kawai M."/>
            <person name="Futagami T."/>
            <person name="Toyoda A."/>
            <person name="Takaki Y."/>
            <person name="Nishi S."/>
            <person name="Hori S."/>
            <person name="Arai W."/>
            <person name="Tsubouchi T."/>
            <person name="Morono Y."/>
            <person name="Uchiyama I."/>
            <person name="Ito T."/>
            <person name="Fujiyama A."/>
            <person name="Inagaki F."/>
            <person name="Takami H."/>
        </authorList>
    </citation>
    <scope>NUCLEOTIDE SEQUENCE</scope>
    <source>
        <strain evidence="1">Expedition CK06-06</strain>
    </source>
</reference>
<name>X1DFQ4_9ZZZZ</name>
<proteinExistence type="predicted"/>
<evidence type="ECO:0000313" key="1">
    <source>
        <dbReference type="EMBL" id="GAG95261.1"/>
    </source>
</evidence>
<sequence length="82" mass="9751">YKIRNEKFKELGIEPLELFVRKKIGIVISPKKLDTIPRVIAKLKSEKEEYKERIIRLRKKYIYNFGHSSKISAKYIIDLVEG</sequence>
<protein>
    <submittedName>
        <fullName evidence="1">Uncharacterized protein</fullName>
    </submittedName>
</protein>
<accession>X1DFQ4</accession>
<organism evidence="1">
    <name type="scientific">marine sediment metagenome</name>
    <dbReference type="NCBI Taxonomy" id="412755"/>
    <lineage>
        <taxon>unclassified sequences</taxon>
        <taxon>metagenomes</taxon>
        <taxon>ecological metagenomes</taxon>
    </lineage>
</organism>
<comment type="caution">
    <text evidence="1">The sequence shown here is derived from an EMBL/GenBank/DDBJ whole genome shotgun (WGS) entry which is preliminary data.</text>
</comment>
<dbReference type="EMBL" id="BART01021028">
    <property type="protein sequence ID" value="GAG95261.1"/>
    <property type="molecule type" value="Genomic_DNA"/>
</dbReference>
<gene>
    <name evidence="1" type="ORF">S01H4_38919</name>
</gene>